<evidence type="ECO:0000313" key="4">
    <source>
        <dbReference type="Proteomes" id="UP000319502"/>
    </source>
</evidence>
<dbReference type="InterPro" id="IPR028920">
    <property type="entry name" value="Tox-ART-HYD1_dom"/>
</dbReference>
<protein>
    <recommendedName>
        <fullName evidence="2">Tox-ART-HYD1 domain-containing protein</fullName>
    </recommendedName>
</protein>
<evidence type="ECO:0000259" key="2">
    <source>
        <dbReference type="Pfam" id="PF15633"/>
    </source>
</evidence>
<name>A0A557QHH4_9RHOO</name>
<dbReference type="Proteomes" id="UP000319502">
    <property type="component" value="Unassembled WGS sequence"/>
</dbReference>
<evidence type="ECO:0000313" key="3">
    <source>
        <dbReference type="EMBL" id="TVO52365.1"/>
    </source>
</evidence>
<sequence length="113" mass="13048">MAKCEGTTRVRHYTNRKGSNGIEETGVIRAKDNNRVYLESASKKPLNQQSAQDKYQIAKGHGRDFVETDVESSRIEMIRNPRHGRVEMTVKGDLQLKNATITRRKWCRFQQTP</sequence>
<dbReference type="EMBL" id="VMNK01000017">
    <property type="protein sequence ID" value="TVO52365.1"/>
    <property type="molecule type" value="Genomic_DNA"/>
</dbReference>
<feature type="domain" description="Tox-ART-HYD1" evidence="2">
    <location>
        <begin position="10"/>
        <end position="97"/>
    </location>
</feature>
<dbReference type="AlphaFoldDB" id="A0A557QHH4"/>
<reference evidence="3 4" key="1">
    <citation type="submission" date="2019-07" db="EMBL/GenBank/DDBJ databases">
        <title>The pathways for chlorine oxyanion respiration interact through the shared metabolite chlorate.</title>
        <authorList>
            <person name="Barnum T.P."/>
            <person name="Cheng Y."/>
            <person name="Hill K.A."/>
            <person name="Lucas L.N."/>
            <person name="Carlson H.K."/>
            <person name="Coates J.D."/>
        </authorList>
    </citation>
    <scope>NUCLEOTIDE SEQUENCE [LARGE SCALE GENOMIC DNA]</scope>
    <source>
        <strain evidence="3 4">SFB-3</strain>
    </source>
</reference>
<evidence type="ECO:0000256" key="1">
    <source>
        <dbReference type="SAM" id="MobiDB-lite"/>
    </source>
</evidence>
<dbReference type="Pfam" id="PF15633">
    <property type="entry name" value="Tox-ART-HYD1"/>
    <property type="match status" value="1"/>
</dbReference>
<feature type="region of interest" description="Disordered" evidence="1">
    <location>
        <begin position="41"/>
        <end position="60"/>
    </location>
</feature>
<gene>
    <name evidence="3" type="ORF">FHP91_17625</name>
</gene>
<organism evidence="3 4">
    <name type="scientific">Denitromonas halophila</name>
    <dbReference type="NCBI Taxonomy" id="1629404"/>
    <lineage>
        <taxon>Bacteria</taxon>
        <taxon>Pseudomonadati</taxon>
        <taxon>Pseudomonadota</taxon>
        <taxon>Betaproteobacteria</taxon>
        <taxon>Rhodocyclales</taxon>
        <taxon>Zoogloeaceae</taxon>
        <taxon>Denitromonas</taxon>
    </lineage>
</organism>
<feature type="region of interest" description="Disordered" evidence="1">
    <location>
        <begin position="1"/>
        <end position="27"/>
    </location>
</feature>
<proteinExistence type="predicted"/>
<accession>A0A557QHH4</accession>
<keyword evidence="4" id="KW-1185">Reference proteome</keyword>
<dbReference type="OrthoDB" id="8553452at2"/>
<comment type="caution">
    <text evidence="3">The sequence shown here is derived from an EMBL/GenBank/DDBJ whole genome shotgun (WGS) entry which is preliminary data.</text>
</comment>